<dbReference type="EMBL" id="JAOPHQ010001997">
    <property type="protein sequence ID" value="KAK0148803.1"/>
    <property type="molecule type" value="Genomic_DNA"/>
</dbReference>
<sequence>MLHMAQDVLWMEHMNNVDLYAATPHTKFRQMVNEKTPLGDKVDPTLASKRARQRPNQKHHGGIKSEEKKEVKTIEKVTEDKDGESPLIAMSMLHPVISVKSTLPMDKCCDDPTASSAHHEGSIDSHIVKDYLEPEMEGAREIAVPTGRLRMSKVRQEQISSIVLNLKVCLELLQQGNASLDVVERYLQNRKGKDKVDFREDAPTTPSKYWIAVGPPSLQYHLPPHPLAKEPKSQLNNGEKLQTQVREREELAFGIAPFPFVNNDCQEFKTIESPFVQTNRNSSKEVRGVNSREKETDKLVLSHLQHRPGTQDRNELIERSCASPDSVEEIQPSLQQMDTQALATGAEPVLSGADVGHSDQEESNSDLDQSQATLEPYPKEEMHPTTPSQDLGSEEDGDVSRPEAIGSPAGGHLAIIKHSEEECILSEKEMPFNPVSAGPALSKLKNTKWEQTNLALPNVAELAELSSITCSPTQLKDGLYQSSLNRPPPPCNSTPRSLACWKSNSTGAVVNTSLNLESPRVQLTSMANSASFTTVADVSGGDCLQQSNQAAQNISQSPLCRRVVPSLGRPRGPGEEREGRDAAVRTRKEPHAREAGVCAGLDEVDRSGRQWGGKIQCMEEAEHTGPENRSATGQPKPGPCGTASVVNRALAPEDKEIRAEGEEGIKGLVDTDEESIYTDCVDEAGPWPQSSAASRSESVSAEIYTLQQQHLVTTV</sequence>
<feature type="region of interest" description="Disordered" evidence="1">
    <location>
        <begin position="563"/>
        <end position="591"/>
    </location>
</feature>
<feature type="compositionally biased region" description="Basic and acidic residues" evidence="1">
    <location>
        <begin position="572"/>
        <end position="591"/>
    </location>
</feature>
<feature type="compositionally biased region" description="Basic and acidic residues" evidence="1">
    <location>
        <begin position="652"/>
        <end position="665"/>
    </location>
</feature>
<reference evidence="2" key="1">
    <citation type="journal article" date="2023" name="Front. Mar. Sci.">
        <title>A new Merluccius polli reference genome to investigate the effects of global change in West African waters.</title>
        <authorList>
            <person name="Mateo J.L."/>
            <person name="Blanco-Fernandez C."/>
            <person name="Garcia-Vazquez E."/>
            <person name="Machado-Schiaffino G."/>
        </authorList>
    </citation>
    <scope>NUCLEOTIDE SEQUENCE</scope>
    <source>
        <strain evidence="2">C29</strain>
        <tissue evidence="2">Fin</tissue>
    </source>
</reference>
<feature type="compositionally biased region" description="Basic residues" evidence="1">
    <location>
        <begin position="49"/>
        <end position="62"/>
    </location>
</feature>
<feature type="region of interest" description="Disordered" evidence="1">
    <location>
        <begin position="35"/>
        <end position="71"/>
    </location>
</feature>
<protein>
    <submittedName>
        <fullName evidence="2">Uncharacterized protein</fullName>
    </submittedName>
</protein>
<evidence type="ECO:0000313" key="3">
    <source>
        <dbReference type="Proteomes" id="UP001174136"/>
    </source>
</evidence>
<keyword evidence="3" id="KW-1185">Reference proteome</keyword>
<comment type="caution">
    <text evidence="2">The sequence shown here is derived from an EMBL/GenBank/DDBJ whole genome shotgun (WGS) entry which is preliminary data.</text>
</comment>
<accession>A0AA47P602</accession>
<feature type="region of interest" description="Disordered" evidence="1">
    <location>
        <begin position="376"/>
        <end position="411"/>
    </location>
</feature>
<dbReference type="Proteomes" id="UP001174136">
    <property type="component" value="Unassembled WGS sequence"/>
</dbReference>
<organism evidence="2 3">
    <name type="scientific">Merluccius polli</name>
    <name type="common">Benguela hake</name>
    <name type="synonym">Merluccius cadenati</name>
    <dbReference type="NCBI Taxonomy" id="89951"/>
    <lineage>
        <taxon>Eukaryota</taxon>
        <taxon>Metazoa</taxon>
        <taxon>Chordata</taxon>
        <taxon>Craniata</taxon>
        <taxon>Vertebrata</taxon>
        <taxon>Euteleostomi</taxon>
        <taxon>Actinopterygii</taxon>
        <taxon>Neopterygii</taxon>
        <taxon>Teleostei</taxon>
        <taxon>Neoteleostei</taxon>
        <taxon>Acanthomorphata</taxon>
        <taxon>Zeiogadaria</taxon>
        <taxon>Gadariae</taxon>
        <taxon>Gadiformes</taxon>
        <taxon>Gadoidei</taxon>
        <taxon>Merlucciidae</taxon>
        <taxon>Merluccius</taxon>
    </lineage>
</organism>
<gene>
    <name evidence="2" type="ORF">N1851_010883</name>
</gene>
<feature type="region of interest" description="Disordered" evidence="1">
    <location>
        <begin position="350"/>
        <end position="369"/>
    </location>
</feature>
<feature type="region of interest" description="Disordered" evidence="1">
    <location>
        <begin position="279"/>
        <end position="316"/>
    </location>
</feature>
<evidence type="ECO:0000256" key="1">
    <source>
        <dbReference type="SAM" id="MobiDB-lite"/>
    </source>
</evidence>
<evidence type="ECO:0000313" key="2">
    <source>
        <dbReference type="EMBL" id="KAK0148803.1"/>
    </source>
</evidence>
<proteinExistence type="predicted"/>
<feature type="region of interest" description="Disordered" evidence="1">
    <location>
        <begin position="652"/>
        <end position="671"/>
    </location>
</feature>
<name>A0AA47P602_MERPO</name>
<dbReference type="AlphaFoldDB" id="A0AA47P602"/>
<feature type="compositionally biased region" description="Basic and acidic residues" evidence="1">
    <location>
        <begin position="282"/>
        <end position="300"/>
    </location>
</feature>